<dbReference type="Proteomes" id="UP000677228">
    <property type="component" value="Unassembled WGS sequence"/>
</dbReference>
<sequence length="510" mass="59409">MNSFLTKECCEKADERRIYQRNWLRTARLKKFVQNRIMEDMETTTIETFVRDLITSSNFSASDSVDDYQFDGEYLNDYWEKAMDVHDDYGDVLNFLEISQQQQQATDNNDYLSTTEVLFGNSINSIYDACFLITKFIQESNINKTVADNLLKLLSELLPSNNRLPRTMNKIHKVLNKKNYFYHHYYCTRCNNPIDIKINISTCPSCKQATKSHLAEIYNSNPSFLLENVINRNLYKIIEYQNNARLNKELCGTDIVAQNVYQKLLQQNQNLFITCLLHADGAPITKRIKNCKSMWVLQLFIAELPPYLRFSKSNIMLLSIWTGSSKEGFNIFLRDIVKQLEFLNKTGLSINIENVQRIIPIHFQFYTGDLPALETMTNTIQHGGFDACLKCDIKGVYDYNYQTVLYILREDGNERSLNDYYSNVEKAEKTATRRAVGGTFGFSVFEPIFPKRILTSIKHDYMHSTLLGQRKKILININLDIRQSNIIDFILFTLALPDLEKAVERERRSQ</sequence>
<dbReference type="EMBL" id="CAJNOK010007983">
    <property type="protein sequence ID" value="CAF1050759.1"/>
    <property type="molecule type" value="Genomic_DNA"/>
</dbReference>
<accession>A0A8S2DTZ2</accession>
<gene>
    <name evidence="1" type="ORF">OVA965_LOCUS16928</name>
    <name evidence="2" type="ORF">TMI583_LOCUS16938</name>
</gene>
<dbReference type="Proteomes" id="UP000682733">
    <property type="component" value="Unassembled WGS sequence"/>
</dbReference>
<dbReference type="Pfam" id="PF02992">
    <property type="entry name" value="Transposase_21"/>
    <property type="match status" value="1"/>
</dbReference>
<dbReference type="InterPro" id="IPR004242">
    <property type="entry name" value="Transposase_21"/>
</dbReference>
<name>A0A8S2DTZ2_9BILA</name>
<organism evidence="1 3">
    <name type="scientific">Didymodactylos carnosus</name>
    <dbReference type="NCBI Taxonomy" id="1234261"/>
    <lineage>
        <taxon>Eukaryota</taxon>
        <taxon>Metazoa</taxon>
        <taxon>Spiralia</taxon>
        <taxon>Gnathifera</taxon>
        <taxon>Rotifera</taxon>
        <taxon>Eurotatoria</taxon>
        <taxon>Bdelloidea</taxon>
        <taxon>Philodinida</taxon>
        <taxon>Philodinidae</taxon>
        <taxon>Didymodactylos</taxon>
    </lineage>
</organism>
<proteinExistence type="predicted"/>
<evidence type="ECO:0000313" key="2">
    <source>
        <dbReference type="EMBL" id="CAF3817569.1"/>
    </source>
</evidence>
<evidence type="ECO:0000313" key="3">
    <source>
        <dbReference type="Proteomes" id="UP000677228"/>
    </source>
</evidence>
<reference evidence="1" key="1">
    <citation type="submission" date="2021-02" db="EMBL/GenBank/DDBJ databases">
        <authorList>
            <person name="Nowell W R."/>
        </authorList>
    </citation>
    <scope>NUCLEOTIDE SEQUENCE</scope>
</reference>
<evidence type="ECO:0000313" key="1">
    <source>
        <dbReference type="EMBL" id="CAF1050759.1"/>
    </source>
</evidence>
<dbReference type="EMBL" id="CAJOBA010007995">
    <property type="protein sequence ID" value="CAF3817569.1"/>
    <property type="molecule type" value="Genomic_DNA"/>
</dbReference>
<dbReference type="AlphaFoldDB" id="A0A8S2DTZ2"/>
<comment type="caution">
    <text evidence="1">The sequence shown here is derived from an EMBL/GenBank/DDBJ whole genome shotgun (WGS) entry which is preliminary data.</text>
</comment>
<protein>
    <submittedName>
        <fullName evidence="1">Uncharacterized protein</fullName>
    </submittedName>
</protein>